<organism evidence="2 3">
    <name type="scientific">Conchiformibius kuhniae</name>
    <dbReference type="NCBI Taxonomy" id="211502"/>
    <lineage>
        <taxon>Bacteria</taxon>
        <taxon>Pseudomonadati</taxon>
        <taxon>Pseudomonadota</taxon>
        <taxon>Betaproteobacteria</taxon>
        <taxon>Neisseriales</taxon>
        <taxon>Neisseriaceae</taxon>
        <taxon>Conchiformibius</taxon>
    </lineage>
</organism>
<dbReference type="KEGG" id="ckh:LVJ77_05035"/>
<protein>
    <submittedName>
        <fullName evidence="2">Phosphopantetheine-binding protein</fullName>
    </submittedName>
</protein>
<dbReference type="AlphaFoldDB" id="A0ABD8B7D3"/>
<dbReference type="Pfam" id="PF00550">
    <property type="entry name" value="PP-binding"/>
    <property type="match status" value="1"/>
</dbReference>
<dbReference type="RefSeq" id="WP_027010321.1">
    <property type="nucleotide sequence ID" value="NZ_CP091521.1"/>
</dbReference>
<reference evidence="2 3" key="1">
    <citation type="journal article" date="2022" name="Res Sq">
        <title>Evolution of multicellular longitudinally dividing oral cavity symbionts (Neisseriaceae).</title>
        <authorList>
            <person name="Nyongesa S."/>
            <person name="Weber P."/>
            <person name="Bernet E."/>
            <person name="Pullido F."/>
            <person name="Nieckarz M."/>
            <person name="Delaby M."/>
            <person name="Nieves C."/>
            <person name="Viehboeck T."/>
            <person name="Krause N."/>
            <person name="Rivera-Millot A."/>
            <person name="Nakamura A."/>
            <person name="Vischer N."/>
            <person name="VanNieuwenhze M."/>
            <person name="Brun Y."/>
            <person name="Cava F."/>
            <person name="Bulgheresi S."/>
            <person name="Veyrier F."/>
        </authorList>
    </citation>
    <scope>NUCLEOTIDE SEQUENCE [LARGE SCALE GENOMIC DNA]</scope>
    <source>
        <strain evidence="2 3">17694</strain>
    </source>
</reference>
<dbReference type="EMBL" id="CP091521">
    <property type="protein sequence ID" value="XHH49896.1"/>
    <property type="molecule type" value="Genomic_DNA"/>
</dbReference>
<keyword evidence="3" id="KW-1185">Reference proteome</keyword>
<dbReference type="InterPro" id="IPR009081">
    <property type="entry name" value="PP-bd_ACP"/>
</dbReference>
<dbReference type="Proteomes" id="UP000831534">
    <property type="component" value="Chromosome"/>
</dbReference>
<gene>
    <name evidence="2" type="ORF">LVJ77_05035</name>
</gene>
<evidence type="ECO:0000313" key="2">
    <source>
        <dbReference type="EMBL" id="XHH49896.1"/>
    </source>
</evidence>
<evidence type="ECO:0000313" key="3">
    <source>
        <dbReference type="Proteomes" id="UP000831534"/>
    </source>
</evidence>
<proteinExistence type="predicted"/>
<evidence type="ECO:0000259" key="1">
    <source>
        <dbReference type="PROSITE" id="PS50075"/>
    </source>
</evidence>
<accession>A0ABD8B7D3</accession>
<dbReference type="InterPro" id="IPR036736">
    <property type="entry name" value="ACP-like_sf"/>
</dbReference>
<dbReference type="PROSITE" id="PS50075">
    <property type="entry name" value="CARRIER"/>
    <property type="match status" value="1"/>
</dbReference>
<dbReference type="SUPFAM" id="SSF47336">
    <property type="entry name" value="ACP-like"/>
    <property type="match status" value="1"/>
</dbReference>
<name>A0ABD8B7D3_9NEIS</name>
<sequence>MSELNLDTPALEYALKCLIVRETEKHHLNPEDIADDEALFGRVSRVGLDSLDALQISIALQAQFGVRLSGDRAVRKHMANVAALAAFVRGHHG</sequence>
<feature type="domain" description="Carrier" evidence="1">
    <location>
        <begin position="10"/>
        <end position="92"/>
    </location>
</feature>
<dbReference type="Gene3D" id="1.10.1200.10">
    <property type="entry name" value="ACP-like"/>
    <property type="match status" value="1"/>
</dbReference>